<proteinExistence type="predicted"/>
<dbReference type="Gene3D" id="3.10.180.10">
    <property type="entry name" value="2,3-Dihydroxybiphenyl 1,2-Dioxygenase, domain 1"/>
    <property type="match status" value="1"/>
</dbReference>
<comment type="caution">
    <text evidence="2">The sequence shown here is derived from an EMBL/GenBank/DDBJ whole genome shotgun (WGS) entry which is preliminary data.</text>
</comment>
<dbReference type="EMBL" id="JADIXZ010000003">
    <property type="protein sequence ID" value="MBK6300216.1"/>
    <property type="molecule type" value="Genomic_DNA"/>
</dbReference>
<evidence type="ECO:0000313" key="2">
    <source>
        <dbReference type="EMBL" id="MBK6300216.1"/>
    </source>
</evidence>
<dbReference type="AlphaFoldDB" id="A0A935CEP6"/>
<dbReference type="InterPro" id="IPR041581">
    <property type="entry name" value="Glyoxalase_6"/>
</dbReference>
<accession>A0A935CEP6</accession>
<evidence type="ECO:0000313" key="3">
    <source>
        <dbReference type="Proteomes" id="UP000718281"/>
    </source>
</evidence>
<dbReference type="PANTHER" id="PTHR35908:SF1">
    <property type="entry name" value="CONSERVED PROTEIN"/>
    <property type="match status" value="1"/>
</dbReference>
<sequence length="142" mass="15466">MRGRTPGGPGEDRKTRRDWWGVVLDAPDAKALGQFYADVFGWVLNAEDPSFVTLDPGEGVGYLAVQTSQGYVPPTWPNEPGRQQMQLHLDIEVDNLDEAVGAAVALGATQAAYQPQHDVRVLLDPAGHPFCLYCPGWPVPRA</sequence>
<protein>
    <submittedName>
        <fullName evidence="2">VOC family protein</fullName>
    </submittedName>
</protein>
<dbReference type="PANTHER" id="PTHR35908">
    <property type="entry name" value="HYPOTHETICAL FUSION PROTEIN"/>
    <property type="match status" value="1"/>
</dbReference>
<dbReference type="InterPro" id="IPR029068">
    <property type="entry name" value="Glyas_Bleomycin-R_OHBP_Dase"/>
</dbReference>
<feature type="domain" description="Glyoxalase-like" evidence="1">
    <location>
        <begin position="22"/>
        <end position="132"/>
    </location>
</feature>
<reference evidence="2 3" key="1">
    <citation type="submission" date="2020-10" db="EMBL/GenBank/DDBJ databases">
        <title>Connecting structure to function with the recovery of over 1000 high-quality activated sludge metagenome-assembled genomes encoding full-length rRNA genes using long-read sequencing.</title>
        <authorList>
            <person name="Singleton C.M."/>
            <person name="Petriglieri F."/>
            <person name="Kristensen J.M."/>
            <person name="Kirkegaard R.H."/>
            <person name="Michaelsen T.Y."/>
            <person name="Andersen M.H."/>
            <person name="Karst S.M."/>
            <person name="Dueholm M.S."/>
            <person name="Nielsen P.H."/>
            <person name="Albertsen M."/>
        </authorList>
    </citation>
    <scope>NUCLEOTIDE SEQUENCE [LARGE SCALE GENOMIC DNA]</scope>
    <source>
        <strain evidence="2">AalE_18-Q3-R2-46_BAT3C.188</strain>
    </source>
</reference>
<evidence type="ECO:0000259" key="1">
    <source>
        <dbReference type="Pfam" id="PF18029"/>
    </source>
</evidence>
<dbReference type="CDD" id="cd06587">
    <property type="entry name" value="VOC"/>
    <property type="match status" value="1"/>
</dbReference>
<dbReference type="Pfam" id="PF18029">
    <property type="entry name" value="Glyoxalase_6"/>
    <property type="match status" value="1"/>
</dbReference>
<dbReference type="SUPFAM" id="SSF54593">
    <property type="entry name" value="Glyoxalase/Bleomycin resistance protein/Dihydroxybiphenyl dioxygenase"/>
    <property type="match status" value="1"/>
</dbReference>
<organism evidence="2 3">
    <name type="scientific">Candidatus Phosphoribacter hodrii</name>
    <dbReference type="NCBI Taxonomy" id="2953743"/>
    <lineage>
        <taxon>Bacteria</taxon>
        <taxon>Bacillati</taxon>
        <taxon>Actinomycetota</taxon>
        <taxon>Actinomycetes</taxon>
        <taxon>Micrococcales</taxon>
        <taxon>Dermatophilaceae</taxon>
        <taxon>Candidatus Phosphoribacter</taxon>
    </lineage>
</organism>
<dbReference type="Proteomes" id="UP000718281">
    <property type="component" value="Unassembled WGS sequence"/>
</dbReference>
<name>A0A935CEP6_9MICO</name>
<gene>
    <name evidence="2" type="ORF">IPF40_03900</name>
</gene>